<dbReference type="EMBL" id="JAYRBN010000056">
    <property type="protein sequence ID" value="KAL2743215.1"/>
    <property type="molecule type" value="Genomic_DNA"/>
</dbReference>
<reference evidence="2 3" key="1">
    <citation type="journal article" date="2024" name="Ann. Entomol. Soc. Am.">
        <title>Genomic analyses of the southern and eastern yellowjacket wasps (Hymenoptera: Vespidae) reveal evolutionary signatures of social life.</title>
        <authorList>
            <person name="Catto M.A."/>
            <person name="Caine P.B."/>
            <person name="Orr S.E."/>
            <person name="Hunt B.G."/>
            <person name="Goodisman M.A.D."/>
        </authorList>
    </citation>
    <scope>NUCLEOTIDE SEQUENCE [LARGE SCALE GENOMIC DNA]</scope>
    <source>
        <strain evidence="2">232</strain>
        <tissue evidence="2">Head and thorax</tissue>
    </source>
</reference>
<name>A0ABD2CEI2_VESMC</name>
<proteinExistence type="predicted"/>
<dbReference type="AlphaFoldDB" id="A0ABD2CEI2"/>
<dbReference type="Proteomes" id="UP001607303">
    <property type="component" value="Unassembled WGS sequence"/>
</dbReference>
<feature type="non-terminal residue" evidence="2">
    <location>
        <position position="148"/>
    </location>
</feature>
<accession>A0ABD2CEI2</accession>
<gene>
    <name evidence="2" type="ORF">V1477_008704</name>
</gene>
<protein>
    <submittedName>
        <fullName evidence="2">Uncharacterized protein</fullName>
    </submittedName>
</protein>
<evidence type="ECO:0000313" key="2">
    <source>
        <dbReference type="EMBL" id="KAL2743215.1"/>
    </source>
</evidence>
<keyword evidence="3" id="KW-1185">Reference proteome</keyword>
<organism evidence="2 3">
    <name type="scientific">Vespula maculifrons</name>
    <name type="common">Eastern yellow jacket</name>
    <name type="synonym">Wasp</name>
    <dbReference type="NCBI Taxonomy" id="7453"/>
    <lineage>
        <taxon>Eukaryota</taxon>
        <taxon>Metazoa</taxon>
        <taxon>Ecdysozoa</taxon>
        <taxon>Arthropoda</taxon>
        <taxon>Hexapoda</taxon>
        <taxon>Insecta</taxon>
        <taxon>Pterygota</taxon>
        <taxon>Neoptera</taxon>
        <taxon>Endopterygota</taxon>
        <taxon>Hymenoptera</taxon>
        <taxon>Apocrita</taxon>
        <taxon>Aculeata</taxon>
        <taxon>Vespoidea</taxon>
        <taxon>Vespidae</taxon>
        <taxon>Vespinae</taxon>
        <taxon>Vespula</taxon>
    </lineage>
</organism>
<evidence type="ECO:0000313" key="3">
    <source>
        <dbReference type="Proteomes" id="UP001607303"/>
    </source>
</evidence>
<feature type="region of interest" description="Disordered" evidence="1">
    <location>
        <begin position="96"/>
        <end position="119"/>
    </location>
</feature>
<comment type="caution">
    <text evidence="2">The sequence shown here is derived from an EMBL/GenBank/DDBJ whole genome shotgun (WGS) entry which is preliminary data.</text>
</comment>
<evidence type="ECO:0000256" key="1">
    <source>
        <dbReference type="SAM" id="MobiDB-lite"/>
    </source>
</evidence>
<sequence length="148" mass="16596">MQRRCNIDSVTTRSNYEMEDERRTIGRGVDSTGRMDNYVFRESNESHERRRRTIGQNLNGSVPSVSMFRRRLRGEWACGGRGGSSSNDKNEVLFKTHRPLDPHSPRSAPTAVGPADSREPFTRAASKALSLILTSSRQASFQAFHPAA</sequence>